<dbReference type="SUPFAM" id="SSF51658">
    <property type="entry name" value="Xylose isomerase-like"/>
    <property type="match status" value="1"/>
</dbReference>
<gene>
    <name evidence="3" type="ORF">CSPHI_04685</name>
</gene>
<dbReference type="AlphaFoldDB" id="A0A1L7CXC0"/>
<dbReference type="InterPro" id="IPR036237">
    <property type="entry name" value="Xyl_isomerase-like_sf"/>
</dbReference>
<dbReference type="PANTHER" id="PTHR43489">
    <property type="entry name" value="ISOMERASE"/>
    <property type="match status" value="1"/>
</dbReference>
<reference evidence="3 4" key="1">
    <citation type="submission" date="2014-08" db="EMBL/GenBank/DDBJ databases">
        <title>Complete genome sequence of Corynebacterium sphenisci CECT 5990(T) (=DSM 44792(T)), isolated from healthy wild penguins.</title>
        <authorList>
            <person name="Ruckert C."/>
            <person name="Albersmeier A."/>
            <person name="Winkler A."/>
            <person name="Kalinowski J."/>
        </authorList>
    </citation>
    <scope>NUCLEOTIDE SEQUENCE [LARGE SCALE GENOMIC DNA]</scope>
    <source>
        <strain evidence="3 4">DSM 44792</strain>
    </source>
</reference>
<evidence type="ECO:0000313" key="4">
    <source>
        <dbReference type="Proteomes" id="UP000185469"/>
    </source>
</evidence>
<proteinExistence type="predicted"/>
<dbReference type="InterPro" id="IPR050417">
    <property type="entry name" value="Sugar_Epim/Isomerase"/>
</dbReference>
<protein>
    <recommendedName>
        <fullName evidence="2">Xylose isomerase-like TIM barrel domain-containing protein</fullName>
    </recommendedName>
</protein>
<dbReference type="Pfam" id="PF01261">
    <property type="entry name" value="AP_endonuc_2"/>
    <property type="match status" value="1"/>
</dbReference>
<dbReference type="InterPro" id="IPR013022">
    <property type="entry name" value="Xyl_isomerase-like_TIM-brl"/>
</dbReference>
<name>A0A1L7CXC0_9CORY</name>
<organism evidence="3 4">
    <name type="scientific">Corynebacterium sphenisci DSM 44792</name>
    <dbReference type="NCBI Taxonomy" id="1437874"/>
    <lineage>
        <taxon>Bacteria</taxon>
        <taxon>Bacillati</taxon>
        <taxon>Actinomycetota</taxon>
        <taxon>Actinomycetes</taxon>
        <taxon>Mycobacteriales</taxon>
        <taxon>Corynebacteriaceae</taxon>
        <taxon>Corynebacterium</taxon>
    </lineage>
</organism>
<evidence type="ECO:0000259" key="2">
    <source>
        <dbReference type="Pfam" id="PF01261"/>
    </source>
</evidence>
<sequence length="223" mass="22614">MAAAHAAAAAGWSLVEFWWPFPVPDPAPAEIDAFAAGLDRAGVRLVAVNLWGGDLGAGERGVLHRADLPPGHLAALRRLHGATGVAMGNLLPGAGGPEPTAAQEARIAAVVEEVGDWFTPLLEPLSGDPRLPLRDPRAAAALAERTGAGVLADLYHLAANGVDVDAWLGDLAAGRAAPPAHVQVADAPGRGAPGTGAAPLGRWVRALRAAGYAGHVAAEWDPS</sequence>
<dbReference type="EMBL" id="CP009248">
    <property type="protein sequence ID" value="APT90457.1"/>
    <property type="molecule type" value="Genomic_DNA"/>
</dbReference>
<keyword evidence="1" id="KW-0413">Isomerase</keyword>
<keyword evidence="4" id="KW-1185">Reference proteome</keyword>
<feature type="domain" description="Xylose isomerase-like TIM barrel" evidence="2">
    <location>
        <begin position="6"/>
        <end position="220"/>
    </location>
</feature>
<dbReference type="GO" id="GO:0008903">
    <property type="term" value="F:hydroxypyruvate isomerase activity"/>
    <property type="evidence" value="ECO:0007669"/>
    <property type="project" value="TreeGrafter"/>
</dbReference>
<evidence type="ECO:0000313" key="3">
    <source>
        <dbReference type="EMBL" id="APT90457.1"/>
    </source>
</evidence>
<evidence type="ECO:0000256" key="1">
    <source>
        <dbReference type="ARBA" id="ARBA00023235"/>
    </source>
</evidence>
<dbReference type="Gene3D" id="3.20.20.150">
    <property type="entry name" value="Divalent-metal-dependent TIM barrel enzymes"/>
    <property type="match status" value="1"/>
</dbReference>
<dbReference type="Proteomes" id="UP000185469">
    <property type="component" value="Chromosome"/>
</dbReference>
<dbReference type="PANTHER" id="PTHR43489:SF6">
    <property type="entry name" value="HYDROXYPYRUVATE ISOMERASE-RELATED"/>
    <property type="match status" value="1"/>
</dbReference>
<dbReference type="KEGG" id="csph:CSPHI_04685"/>
<dbReference type="GO" id="GO:0046487">
    <property type="term" value="P:glyoxylate metabolic process"/>
    <property type="evidence" value="ECO:0007669"/>
    <property type="project" value="TreeGrafter"/>
</dbReference>
<accession>A0A1L7CXC0</accession>